<name>A0AAD9FUI3_PAPLA</name>
<evidence type="ECO:0000256" key="1">
    <source>
        <dbReference type="ARBA" id="ARBA00004123"/>
    </source>
</evidence>
<keyword evidence="4" id="KW-0677">Repeat</keyword>
<accession>A0AAD9FUI3</accession>
<comment type="subcellular location">
    <subcellularLocation>
        <location evidence="2">Cytoplasm</location>
    </subcellularLocation>
    <subcellularLocation>
        <location evidence="1">Nucleus</location>
    </subcellularLocation>
</comment>
<organism evidence="6 7">
    <name type="scientific">Papiliotrema laurentii</name>
    <name type="common">Cryptococcus laurentii</name>
    <dbReference type="NCBI Taxonomy" id="5418"/>
    <lineage>
        <taxon>Eukaryota</taxon>
        <taxon>Fungi</taxon>
        <taxon>Dikarya</taxon>
        <taxon>Basidiomycota</taxon>
        <taxon>Agaricomycotina</taxon>
        <taxon>Tremellomycetes</taxon>
        <taxon>Tremellales</taxon>
        <taxon>Rhynchogastremaceae</taxon>
        <taxon>Papiliotrema</taxon>
    </lineage>
</organism>
<dbReference type="GO" id="GO:0043161">
    <property type="term" value="P:proteasome-mediated ubiquitin-dependent protein catabolic process"/>
    <property type="evidence" value="ECO:0007669"/>
    <property type="project" value="TreeGrafter"/>
</dbReference>
<dbReference type="AlphaFoldDB" id="A0AAD9FUI3"/>
<evidence type="ECO:0000256" key="2">
    <source>
        <dbReference type="ARBA" id="ARBA00004496"/>
    </source>
</evidence>
<evidence type="ECO:0000313" key="6">
    <source>
        <dbReference type="EMBL" id="KAK1926410.1"/>
    </source>
</evidence>
<dbReference type="EMBL" id="JAODAN010000002">
    <property type="protein sequence ID" value="KAK1926410.1"/>
    <property type="molecule type" value="Genomic_DNA"/>
</dbReference>
<dbReference type="Pfam" id="PF00514">
    <property type="entry name" value="Arm"/>
    <property type="match status" value="1"/>
</dbReference>
<evidence type="ECO:0000256" key="3">
    <source>
        <dbReference type="ARBA" id="ARBA00022490"/>
    </source>
</evidence>
<keyword evidence="5" id="KW-0539">Nucleus</keyword>
<dbReference type="InterPro" id="IPR016024">
    <property type="entry name" value="ARM-type_fold"/>
</dbReference>
<dbReference type="PANTHER" id="PTHR15651:SF7">
    <property type="entry name" value="ARMADILLO REPEAT-CONTAINING PROTEIN 8"/>
    <property type="match status" value="1"/>
</dbReference>
<sequence length="807" mass="87724">MTQSALAPVLEASTSADLLKALKDLKNGVIGNTWKKVEVAENEAVLRLLLGLLSGPVDDERADFIIETAVIIGALANVGPLTIRPLLVIGTHNQLLILLRTVSSNNVKTLTPATLHRLLPPLLRAIRNLLVTTADLVWGHMWGVGAERKVVSTGLVGETASLDGAGKGKGVAGKSRNWRVDAVRALSTCFEQANLSCLMTMIYRNRDTQILLPIYQLFARLVALPSHREALARWIPPSSSSSGPSTILSLRTETPLRPFILTHLLTTISAANGAPADRKLHGKLLEAALDLLAAVVKGQPAFAQIVRKWNSEGEELEDDMEGSGSVSWLMDLLLVGPIPVRIAAANCLTNVIKAETPHYGPERVRAALMSLRLLDVIAKLLKTEGMEERVKLCFILAALGSDHPDLQKCAYDKGIPRQLIDMMRDLERDEQKVGVSADLSSRSYEAILLAMASLAFLHEPTRALLAEPNPPFLAYLHKAFSHPSYGVRAAACQLTRALSRGISILRTSLIDSGVGEEIIQTLKREVALHKRREAEMDASKIPQEDDAGDRAYTVEVAATAAICNLITDFSPLQASLMRSGGVELLCELSSSPHEPLAQNALWAIKNLVFHAPDLLKTSVMTVFGWPRLRELVSSGAPLGLRVQALEIVQNLTADSLPSEVGRYLELLGEGEFLTVWVDAAREGQDTRLRVPALYVMSNLALGNEKVRNIIASHVEILEVLSEALNAKVDQVKVPAIRSLRHLLESNAKTHRPRQGMLDLLQPYQLKSRLKDLAESSPSLDVCHGAVGLLEVLDRGRESGTVVGSVPK</sequence>
<dbReference type="PANTHER" id="PTHR15651">
    <property type="entry name" value="ARMADILLO REPEAT-CONTAINING PROTEIN 8"/>
    <property type="match status" value="1"/>
</dbReference>
<keyword evidence="7" id="KW-1185">Reference proteome</keyword>
<comment type="caution">
    <text evidence="6">The sequence shown here is derived from an EMBL/GenBank/DDBJ whole genome shotgun (WGS) entry which is preliminary data.</text>
</comment>
<proteinExistence type="predicted"/>
<dbReference type="GO" id="GO:0005737">
    <property type="term" value="C:cytoplasm"/>
    <property type="evidence" value="ECO:0007669"/>
    <property type="project" value="UniProtKB-SubCell"/>
</dbReference>
<dbReference type="GO" id="GO:0005634">
    <property type="term" value="C:nucleus"/>
    <property type="evidence" value="ECO:0007669"/>
    <property type="project" value="UniProtKB-SubCell"/>
</dbReference>
<dbReference type="SMART" id="SM00185">
    <property type="entry name" value="ARM"/>
    <property type="match status" value="2"/>
</dbReference>
<dbReference type="SUPFAM" id="SSF48371">
    <property type="entry name" value="ARM repeat"/>
    <property type="match status" value="2"/>
</dbReference>
<dbReference type="GO" id="GO:0034657">
    <property type="term" value="C:GID complex"/>
    <property type="evidence" value="ECO:0007669"/>
    <property type="project" value="TreeGrafter"/>
</dbReference>
<keyword evidence="3" id="KW-0963">Cytoplasm</keyword>
<reference evidence="6" key="1">
    <citation type="submission" date="2023-02" db="EMBL/GenBank/DDBJ databases">
        <title>Identification and recombinant expression of a fungal hydrolase from Papiliotrema laurentii that hydrolyzes apple cutin and clears colloidal polyester polyurethane.</title>
        <authorList>
            <consortium name="DOE Joint Genome Institute"/>
            <person name="Roman V.A."/>
            <person name="Bojanowski C."/>
            <person name="Crable B.R."/>
            <person name="Wagner D.N."/>
            <person name="Hung C.S."/>
            <person name="Nadeau L.J."/>
            <person name="Schratz L."/>
            <person name="Haridas S."/>
            <person name="Pangilinan J."/>
            <person name="Lipzen A."/>
            <person name="Na H."/>
            <person name="Yan M."/>
            <person name="Ng V."/>
            <person name="Grigoriev I.V."/>
            <person name="Spatafora J.W."/>
            <person name="Barlow D."/>
            <person name="Biffinger J."/>
            <person name="Kelley-Loughnane N."/>
            <person name="Varaljay V.A."/>
            <person name="Crookes-Goodson W.J."/>
        </authorList>
    </citation>
    <scope>NUCLEOTIDE SEQUENCE</scope>
    <source>
        <strain evidence="6">5307AH</strain>
    </source>
</reference>
<gene>
    <name evidence="6" type="ORF">DB88DRAFT_481711</name>
</gene>
<evidence type="ECO:0000313" key="7">
    <source>
        <dbReference type="Proteomes" id="UP001182556"/>
    </source>
</evidence>
<dbReference type="InterPro" id="IPR011989">
    <property type="entry name" value="ARM-like"/>
</dbReference>
<dbReference type="InterPro" id="IPR000225">
    <property type="entry name" value="Armadillo"/>
</dbReference>
<dbReference type="InterPro" id="IPR038739">
    <property type="entry name" value="ARMC8/Vid28"/>
</dbReference>
<dbReference type="Proteomes" id="UP001182556">
    <property type="component" value="Unassembled WGS sequence"/>
</dbReference>
<evidence type="ECO:0000256" key="4">
    <source>
        <dbReference type="ARBA" id="ARBA00022737"/>
    </source>
</evidence>
<dbReference type="Gene3D" id="1.25.10.10">
    <property type="entry name" value="Leucine-rich Repeat Variant"/>
    <property type="match status" value="2"/>
</dbReference>
<evidence type="ECO:0000256" key="5">
    <source>
        <dbReference type="ARBA" id="ARBA00023242"/>
    </source>
</evidence>
<protein>
    <submittedName>
        <fullName evidence="6">Armadillo-type protein</fullName>
    </submittedName>
</protein>